<dbReference type="PANTHER" id="PTHR33048:SF42">
    <property type="entry name" value="INTEGRAL MEMBRANE PROTEIN"/>
    <property type="match status" value="1"/>
</dbReference>
<evidence type="ECO:0000256" key="7">
    <source>
        <dbReference type="SAM" id="Phobius"/>
    </source>
</evidence>
<feature type="transmembrane region" description="Helical" evidence="7">
    <location>
        <begin position="32"/>
        <end position="52"/>
    </location>
</feature>
<dbReference type="InterPro" id="IPR052337">
    <property type="entry name" value="SAT4-like"/>
</dbReference>
<sequence length="203" mass="22842">MFPACSAFCDFALALLPWRLLLRYNMYNREKIGVAIAMSMGIFAGITCIVKLTTVKVLEENDFSYNSLPLVLWGFIEPACTIKAASIPMLRHLFKNLRHSSDLEDSARVGTNLHRSSPDRQPSPVAEQRRRHMDLSDDNRNDRSILTLPAQQGPPEKSTRTLGGSCEKSDSDQGTTISSITSNKKQDRAMYELLAKARHKDWV</sequence>
<dbReference type="RefSeq" id="XP_062738056.1">
    <property type="nucleotide sequence ID" value="XM_062874855.1"/>
</dbReference>
<name>A0ABR0G047_9PEZI</name>
<feature type="compositionally biased region" description="Polar residues" evidence="6">
    <location>
        <begin position="172"/>
        <end position="183"/>
    </location>
</feature>
<keyword evidence="2 7" id="KW-0812">Transmembrane</keyword>
<keyword evidence="4 7" id="KW-0472">Membrane</keyword>
<evidence type="ECO:0000259" key="8">
    <source>
        <dbReference type="Pfam" id="PF20684"/>
    </source>
</evidence>
<evidence type="ECO:0000256" key="4">
    <source>
        <dbReference type="ARBA" id="ARBA00023136"/>
    </source>
</evidence>
<evidence type="ECO:0000256" key="3">
    <source>
        <dbReference type="ARBA" id="ARBA00022989"/>
    </source>
</evidence>
<comment type="subcellular location">
    <subcellularLocation>
        <location evidence="1">Membrane</location>
        <topology evidence="1">Multi-pass membrane protein</topology>
    </subcellularLocation>
</comment>
<keyword evidence="10" id="KW-1185">Reference proteome</keyword>
<comment type="caution">
    <text evidence="9">The sequence shown here is derived from an EMBL/GenBank/DDBJ whole genome shotgun (WGS) entry which is preliminary data.</text>
</comment>
<gene>
    <name evidence="9" type="ORF">QC761_115860</name>
</gene>
<feature type="region of interest" description="Disordered" evidence="6">
    <location>
        <begin position="105"/>
        <end position="183"/>
    </location>
</feature>
<comment type="similarity">
    <text evidence="5">Belongs to the SAT4 family.</text>
</comment>
<proteinExistence type="inferred from homology"/>
<feature type="domain" description="Rhodopsin" evidence="8">
    <location>
        <begin position="5"/>
        <end position="95"/>
    </location>
</feature>
<dbReference type="EMBL" id="JAFFGZ010000001">
    <property type="protein sequence ID" value="KAK4649081.1"/>
    <property type="molecule type" value="Genomic_DNA"/>
</dbReference>
<reference evidence="9 10" key="1">
    <citation type="journal article" date="2023" name="bioRxiv">
        <title>High-quality genome assemblies of four members of thePodospora anserinaspecies complex.</title>
        <authorList>
            <person name="Ament-Velasquez S.L."/>
            <person name="Vogan A.A."/>
            <person name="Wallerman O."/>
            <person name="Hartmann F."/>
            <person name="Gautier V."/>
            <person name="Silar P."/>
            <person name="Giraud T."/>
            <person name="Johannesson H."/>
        </authorList>
    </citation>
    <scope>NUCLEOTIDE SEQUENCE [LARGE SCALE GENOMIC DNA]</scope>
    <source>
        <strain evidence="9 10">CBS 112042</strain>
    </source>
</reference>
<dbReference type="PANTHER" id="PTHR33048">
    <property type="entry name" value="PTH11-LIKE INTEGRAL MEMBRANE PROTEIN (AFU_ORTHOLOGUE AFUA_5G11245)"/>
    <property type="match status" value="1"/>
</dbReference>
<accession>A0ABR0G047</accession>
<evidence type="ECO:0000256" key="5">
    <source>
        <dbReference type="ARBA" id="ARBA00038359"/>
    </source>
</evidence>
<evidence type="ECO:0000313" key="9">
    <source>
        <dbReference type="EMBL" id="KAK4649081.1"/>
    </source>
</evidence>
<evidence type="ECO:0000313" key="10">
    <source>
        <dbReference type="Proteomes" id="UP001322138"/>
    </source>
</evidence>
<dbReference type="Proteomes" id="UP001322138">
    <property type="component" value="Unassembled WGS sequence"/>
</dbReference>
<protein>
    <recommendedName>
        <fullName evidence="8">Rhodopsin domain-containing protein</fullName>
    </recommendedName>
</protein>
<evidence type="ECO:0000256" key="6">
    <source>
        <dbReference type="SAM" id="MobiDB-lite"/>
    </source>
</evidence>
<organism evidence="9 10">
    <name type="scientific">Podospora bellae-mahoneyi</name>
    <dbReference type="NCBI Taxonomy" id="2093777"/>
    <lineage>
        <taxon>Eukaryota</taxon>
        <taxon>Fungi</taxon>
        <taxon>Dikarya</taxon>
        <taxon>Ascomycota</taxon>
        <taxon>Pezizomycotina</taxon>
        <taxon>Sordariomycetes</taxon>
        <taxon>Sordariomycetidae</taxon>
        <taxon>Sordariales</taxon>
        <taxon>Podosporaceae</taxon>
        <taxon>Podospora</taxon>
    </lineage>
</organism>
<keyword evidence="3 7" id="KW-1133">Transmembrane helix</keyword>
<dbReference type="GeneID" id="87894337"/>
<feature type="compositionally biased region" description="Basic and acidic residues" evidence="6">
    <location>
        <begin position="133"/>
        <end position="143"/>
    </location>
</feature>
<evidence type="ECO:0000256" key="1">
    <source>
        <dbReference type="ARBA" id="ARBA00004141"/>
    </source>
</evidence>
<dbReference type="Pfam" id="PF20684">
    <property type="entry name" value="Fung_rhodopsin"/>
    <property type="match status" value="1"/>
</dbReference>
<evidence type="ECO:0000256" key="2">
    <source>
        <dbReference type="ARBA" id="ARBA00022692"/>
    </source>
</evidence>
<dbReference type="InterPro" id="IPR049326">
    <property type="entry name" value="Rhodopsin_dom_fungi"/>
</dbReference>